<keyword evidence="2" id="KW-0677">Repeat</keyword>
<name>A0ABU6R4I7_9FABA</name>
<dbReference type="EMBL" id="JASCZI010030225">
    <property type="protein sequence ID" value="MED6118998.1"/>
    <property type="molecule type" value="Genomic_DNA"/>
</dbReference>
<dbReference type="PANTHER" id="PTHR11017:SF243">
    <property type="entry name" value="ADP-RIBOSYL CYCLASE_CYCLIC ADP-RIBOSE HYDROLASE"/>
    <property type="match status" value="1"/>
</dbReference>
<dbReference type="PANTHER" id="PTHR11017">
    <property type="entry name" value="LEUCINE-RICH REPEAT-CONTAINING PROTEIN"/>
    <property type="match status" value="1"/>
</dbReference>
<evidence type="ECO:0000256" key="1">
    <source>
        <dbReference type="ARBA" id="ARBA00022614"/>
    </source>
</evidence>
<evidence type="ECO:0000313" key="4">
    <source>
        <dbReference type="Proteomes" id="UP001341840"/>
    </source>
</evidence>
<dbReference type="SUPFAM" id="SSF52058">
    <property type="entry name" value="L domain-like"/>
    <property type="match status" value="1"/>
</dbReference>
<gene>
    <name evidence="3" type="ORF">PIB30_007888</name>
</gene>
<proteinExistence type="predicted"/>
<dbReference type="InterPro" id="IPR044974">
    <property type="entry name" value="Disease_R_plants"/>
</dbReference>
<comment type="caution">
    <text evidence="3">The sequence shown here is derived from an EMBL/GenBank/DDBJ whole genome shotgun (WGS) entry which is preliminary data.</text>
</comment>
<dbReference type="Proteomes" id="UP001341840">
    <property type="component" value="Unassembled WGS sequence"/>
</dbReference>
<dbReference type="Pfam" id="PF07725">
    <property type="entry name" value="LRR_3"/>
    <property type="match status" value="1"/>
</dbReference>
<keyword evidence="1" id="KW-0433">Leucine-rich repeat</keyword>
<sequence>MPRLRFLKLHNSSGERSSDVFVPTTLETISEELRYFEWHKYPLSSMRLAFFAEKLIELHMPGSQVTKLWDGVQDLVNLKKIGLSKCKQLVELPDLSRAANLEQIDISYCEALRQLHPSIISIPKLELLELNYCKKLKSFKGEIRSKSLRKLNFNGCSSLEEFSVSSGQLSSLTFRSSGIRSLENELCCLTFLEELVLSNCRELTELPHNAKALSRLQRLTVSDCRSLRSSIPELPSSIRNYVSHCASLETIFSLNSGSDLRKISFLNCMRLDEESRNNIMEGVHLTIFKKILLMSLGLGDGHLWDSAVEIQSQFSCDVCYSGSKLAELFRCRTTEGASIKAKIDEPYDQLLGFYVSCAVSQEFSPYSSVYCEYDLGDGERYPLGTYYLTYYPNELRQRWGTDHICVWFHPFYTSRIKKAIETCVCSDDHGTTWNKTILFTFTAEGCASRVDDFFMKSCGVLPIYASDVLQLIPKLELELKGLHQDLDLDALKSKLIWKISNSSSDQEEEEDEKEEKKERKLPHKRYYCLPPIYAIILIFSVYKLQHTELRKKLPAQ</sequence>
<dbReference type="InterPro" id="IPR032675">
    <property type="entry name" value="LRR_dom_sf"/>
</dbReference>
<organism evidence="3 4">
    <name type="scientific">Stylosanthes scabra</name>
    <dbReference type="NCBI Taxonomy" id="79078"/>
    <lineage>
        <taxon>Eukaryota</taxon>
        <taxon>Viridiplantae</taxon>
        <taxon>Streptophyta</taxon>
        <taxon>Embryophyta</taxon>
        <taxon>Tracheophyta</taxon>
        <taxon>Spermatophyta</taxon>
        <taxon>Magnoliopsida</taxon>
        <taxon>eudicotyledons</taxon>
        <taxon>Gunneridae</taxon>
        <taxon>Pentapetalae</taxon>
        <taxon>rosids</taxon>
        <taxon>fabids</taxon>
        <taxon>Fabales</taxon>
        <taxon>Fabaceae</taxon>
        <taxon>Papilionoideae</taxon>
        <taxon>50 kb inversion clade</taxon>
        <taxon>dalbergioids sensu lato</taxon>
        <taxon>Dalbergieae</taxon>
        <taxon>Pterocarpus clade</taxon>
        <taxon>Stylosanthes</taxon>
    </lineage>
</organism>
<accession>A0ABU6R4I7</accession>
<dbReference type="InterPro" id="IPR011713">
    <property type="entry name" value="Leu-rich_rpt_3"/>
</dbReference>
<keyword evidence="4" id="KW-1185">Reference proteome</keyword>
<evidence type="ECO:0000256" key="2">
    <source>
        <dbReference type="ARBA" id="ARBA00022737"/>
    </source>
</evidence>
<dbReference type="Gene3D" id="3.80.10.10">
    <property type="entry name" value="Ribonuclease Inhibitor"/>
    <property type="match status" value="2"/>
</dbReference>
<reference evidence="3 4" key="1">
    <citation type="journal article" date="2023" name="Plants (Basel)">
        <title>Bridging the Gap: Combining Genomics and Transcriptomics Approaches to Understand Stylosanthes scabra, an Orphan Legume from the Brazilian Caatinga.</title>
        <authorList>
            <person name="Ferreira-Neto J.R.C."/>
            <person name="da Silva M.D."/>
            <person name="Binneck E."/>
            <person name="de Melo N.F."/>
            <person name="da Silva R.H."/>
            <person name="de Melo A.L.T.M."/>
            <person name="Pandolfi V."/>
            <person name="Bustamante F.O."/>
            <person name="Brasileiro-Vidal A.C."/>
            <person name="Benko-Iseppon A.M."/>
        </authorList>
    </citation>
    <scope>NUCLEOTIDE SEQUENCE [LARGE SCALE GENOMIC DNA]</scope>
    <source>
        <tissue evidence="3">Leaves</tissue>
    </source>
</reference>
<evidence type="ECO:0000313" key="3">
    <source>
        <dbReference type="EMBL" id="MED6118998.1"/>
    </source>
</evidence>
<protein>
    <submittedName>
        <fullName evidence="3">Uncharacterized protein</fullName>
    </submittedName>
</protein>